<evidence type="ECO:0000313" key="2">
    <source>
        <dbReference type="EMBL" id="GHF55814.1"/>
    </source>
</evidence>
<keyword evidence="1" id="KW-1133">Transmembrane helix</keyword>
<feature type="transmembrane region" description="Helical" evidence="1">
    <location>
        <begin position="211"/>
        <end position="234"/>
    </location>
</feature>
<reference evidence="2" key="2">
    <citation type="submission" date="2020-09" db="EMBL/GenBank/DDBJ databases">
        <authorList>
            <person name="Sun Q."/>
            <person name="Zhou Y."/>
        </authorList>
    </citation>
    <scope>NUCLEOTIDE SEQUENCE</scope>
    <source>
        <strain evidence="2">CGMCC 4.7679</strain>
    </source>
</reference>
<keyword evidence="3" id="KW-1185">Reference proteome</keyword>
<organism evidence="2 3">
    <name type="scientific">Amycolatopsis bartoniae</name>
    <dbReference type="NCBI Taxonomy" id="941986"/>
    <lineage>
        <taxon>Bacteria</taxon>
        <taxon>Bacillati</taxon>
        <taxon>Actinomycetota</taxon>
        <taxon>Actinomycetes</taxon>
        <taxon>Pseudonocardiales</taxon>
        <taxon>Pseudonocardiaceae</taxon>
        <taxon>Amycolatopsis</taxon>
    </lineage>
</organism>
<dbReference type="EMBL" id="BNAV01000004">
    <property type="protein sequence ID" value="GHF55814.1"/>
    <property type="molecule type" value="Genomic_DNA"/>
</dbReference>
<keyword evidence="1" id="KW-0812">Transmembrane</keyword>
<evidence type="ECO:0000256" key="1">
    <source>
        <dbReference type="SAM" id="Phobius"/>
    </source>
</evidence>
<reference evidence="2" key="1">
    <citation type="journal article" date="2014" name="Int. J. Syst. Evol. Microbiol.">
        <title>Complete genome sequence of Corynebacterium casei LMG S-19264T (=DSM 44701T), isolated from a smear-ripened cheese.</title>
        <authorList>
            <consortium name="US DOE Joint Genome Institute (JGI-PGF)"/>
            <person name="Walter F."/>
            <person name="Albersmeier A."/>
            <person name="Kalinowski J."/>
            <person name="Ruckert C."/>
        </authorList>
    </citation>
    <scope>NUCLEOTIDE SEQUENCE</scope>
    <source>
        <strain evidence="2">CGMCC 4.7679</strain>
    </source>
</reference>
<comment type="caution">
    <text evidence="2">The sequence shown here is derived from an EMBL/GenBank/DDBJ whole genome shotgun (WGS) entry which is preliminary data.</text>
</comment>
<dbReference type="Proteomes" id="UP000658656">
    <property type="component" value="Unassembled WGS sequence"/>
</dbReference>
<keyword evidence="1" id="KW-0472">Membrane</keyword>
<dbReference type="AlphaFoldDB" id="A0A8H9IUQ6"/>
<sequence>MDSTAVPAGVLPRSGGFALDDPNIRVRVDMTRRILRRRTFVAGALAVVFGLSVVVAELGKTARAIAPAVPIGLLFVVFAFVLVRRAVSFRRLVHLLGRFPWQLTAGEVLRVGRQDEPAQIAVTLEGKPKLLLLSARATRRRALRVIREDGRVWLCGPDEKGRAALRVAGFTVTWRVTLSDNPPPRPATQAPRAVAGRPATRAPRAIAGSAAFLFPVLIPVGLLAFGAVLTVSGWRQDSLAAMAVGEILAVAGLLRGFAVSRALVRVSRRARLAALPELTAAARFEVHSWSPGRPLTGRVQLPGGQVLAIAVPHPGLDLVAHLQSGAPVRILGTPGGRLALSSPGAPSLTAAKPIT</sequence>
<name>A0A8H9IUQ6_9PSEU</name>
<gene>
    <name evidence="2" type="ORF">GCM10017566_31080</name>
</gene>
<protein>
    <submittedName>
        <fullName evidence="2">Uncharacterized protein</fullName>
    </submittedName>
</protein>
<feature type="transmembrane region" description="Helical" evidence="1">
    <location>
        <begin position="240"/>
        <end position="264"/>
    </location>
</feature>
<accession>A0A8H9IUQ6</accession>
<feature type="transmembrane region" description="Helical" evidence="1">
    <location>
        <begin position="64"/>
        <end position="83"/>
    </location>
</feature>
<evidence type="ECO:0000313" key="3">
    <source>
        <dbReference type="Proteomes" id="UP000658656"/>
    </source>
</evidence>
<feature type="transmembrane region" description="Helical" evidence="1">
    <location>
        <begin position="40"/>
        <end position="58"/>
    </location>
</feature>
<proteinExistence type="predicted"/>